<dbReference type="EMBL" id="CADDAV010000001">
    <property type="protein sequence ID" value="CAB0577739.1"/>
    <property type="molecule type" value="Genomic_DNA"/>
</dbReference>
<dbReference type="Pfam" id="PF17249">
    <property type="entry name" value="DUF5318"/>
    <property type="match status" value="1"/>
</dbReference>
<accession>A0A2T1BQI7</accession>
<organism evidence="1 2">
    <name type="scientific">Corynebacterium diphtheriae</name>
    <dbReference type="NCBI Taxonomy" id="1717"/>
    <lineage>
        <taxon>Bacteria</taxon>
        <taxon>Bacillati</taxon>
        <taxon>Actinomycetota</taxon>
        <taxon>Actinomycetes</taxon>
        <taxon>Mycobacteriales</taxon>
        <taxon>Corynebacteriaceae</taxon>
        <taxon>Corynebacterium</taxon>
    </lineage>
</organism>
<evidence type="ECO:0000313" key="2">
    <source>
        <dbReference type="Proteomes" id="UP000480222"/>
    </source>
</evidence>
<protein>
    <recommendedName>
        <fullName evidence="3">DUF5318 domain-containing protein</fullName>
    </recommendedName>
</protein>
<gene>
    <name evidence="1" type="ORF">CIP107547_00017</name>
</gene>
<name>A0A2T1BQI7_CORDP</name>
<dbReference type="RefSeq" id="WP_010935734.1">
    <property type="nucleotide sequence ID" value="NZ_CABVGJ010000009.1"/>
</dbReference>
<reference evidence="1 2" key="1">
    <citation type="submission" date="2020-02" db="EMBL/GenBank/DDBJ databases">
        <authorList>
            <person name="Brisse S."/>
        </authorList>
    </citation>
    <scope>NUCLEOTIDE SEQUENCE [LARGE SCALE GENOMIC DNA]</scope>
    <source>
        <strain evidence="1">CIP107547</strain>
    </source>
</reference>
<comment type="caution">
    <text evidence="1">The sequence shown here is derived from an EMBL/GenBank/DDBJ whole genome shotgun (WGS) entry which is preliminary data.</text>
</comment>
<dbReference type="KEGG" id="cdi:DIP2295"/>
<dbReference type="Proteomes" id="UP000480222">
    <property type="component" value="Unassembled WGS sequence"/>
</dbReference>
<evidence type="ECO:0008006" key="3">
    <source>
        <dbReference type="Google" id="ProtNLM"/>
    </source>
</evidence>
<dbReference type="AlphaFoldDB" id="A0A2T1BQI7"/>
<dbReference type="OrthoDB" id="3531406at2"/>
<evidence type="ECO:0000313" key="1">
    <source>
        <dbReference type="EMBL" id="CAB0577739.1"/>
    </source>
</evidence>
<dbReference type="OMA" id="PTDERCP"/>
<proteinExistence type="predicted"/>
<dbReference type="InterPro" id="IPR035169">
    <property type="entry name" value="DUF5318"/>
</dbReference>
<sequence length="120" mass="13652">MVEFRNEVSHQWTRRHTLRKFRAGMLSRDSLCDADFVLVTASKFHGSRVPTPCPVCDSDQLRHVLWVYGESLGRASGSARTMEEIVTFAQSGKEFTVHTVEVCPDCRWNHLLNSVTAMPQ</sequence>